<dbReference type="PROSITE" id="PS00211">
    <property type="entry name" value="ABC_TRANSPORTER_1"/>
    <property type="match status" value="1"/>
</dbReference>
<evidence type="ECO:0000256" key="5">
    <source>
        <dbReference type="ARBA" id="ARBA00022741"/>
    </source>
</evidence>
<proteinExistence type="inferred from homology"/>
<dbReference type="GO" id="GO:0015833">
    <property type="term" value="P:peptide transport"/>
    <property type="evidence" value="ECO:0007669"/>
    <property type="project" value="InterPro"/>
</dbReference>
<dbReference type="InterPro" id="IPR003439">
    <property type="entry name" value="ABC_transporter-like_ATP-bd"/>
</dbReference>
<sequence>MAENVLELRNVVTAFDTEGGQLVAVDGVSFSVPAGKTVGIVGESGCGKSVTAMSIVQLLPQPAGTILAGEVNFCGEDLLKADHERLYEVRGGEIGVIFQEPMTALNPVHRIGKQLSESLILHLGLDKKAAWARSIELLEMVGIPSPELRVSDYPHQLSGGMRQRVVIAIALACNPKLVIADEPTTALDVTVQAQILELLSQLQKDQGMSVILITHDLGVIAESCDEVVVMYGGRVVEQASVYDLFANPRHAYTQGLLASIPRLDTPRKSVLKTIPGNVASIDEFVPGCRFCQRMERTGETLTNRADFIEIAPRHWVENCPLCVQEQGGHDE</sequence>
<dbReference type="GO" id="GO:0016887">
    <property type="term" value="F:ATP hydrolysis activity"/>
    <property type="evidence" value="ECO:0007669"/>
    <property type="project" value="InterPro"/>
</dbReference>
<keyword evidence="4" id="KW-1003">Cell membrane</keyword>
<dbReference type="PROSITE" id="PS50893">
    <property type="entry name" value="ABC_TRANSPORTER_2"/>
    <property type="match status" value="1"/>
</dbReference>
<keyword evidence="3" id="KW-0813">Transport</keyword>
<gene>
    <name evidence="9" type="ORF">JIN82_15170</name>
</gene>
<evidence type="ECO:0000313" key="10">
    <source>
        <dbReference type="Proteomes" id="UP000624703"/>
    </source>
</evidence>
<keyword evidence="6 9" id="KW-0067">ATP-binding</keyword>
<reference evidence="9" key="1">
    <citation type="submission" date="2021-01" db="EMBL/GenBank/DDBJ databases">
        <title>Modified the classification status of verrucomicrobia.</title>
        <authorList>
            <person name="Feng X."/>
        </authorList>
    </citation>
    <scope>NUCLEOTIDE SEQUENCE</scope>
    <source>
        <strain evidence="9">_KCTC 22039</strain>
    </source>
</reference>
<dbReference type="InterPro" id="IPR017871">
    <property type="entry name" value="ABC_transporter-like_CS"/>
</dbReference>
<evidence type="ECO:0000313" key="9">
    <source>
        <dbReference type="EMBL" id="MBK1792504.1"/>
    </source>
</evidence>
<dbReference type="CDD" id="cd03257">
    <property type="entry name" value="ABC_NikE_OppD_transporters"/>
    <property type="match status" value="1"/>
</dbReference>
<dbReference type="Pfam" id="PF08352">
    <property type="entry name" value="oligo_HPY"/>
    <property type="match status" value="1"/>
</dbReference>
<evidence type="ECO:0000256" key="3">
    <source>
        <dbReference type="ARBA" id="ARBA00022448"/>
    </source>
</evidence>
<dbReference type="FunFam" id="3.40.50.300:FF:000016">
    <property type="entry name" value="Oligopeptide ABC transporter ATP-binding component"/>
    <property type="match status" value="1"/>
</dbReference>
<dbReference type="NCBIfam" id="TIGR01727">
    <property type="entry name" value="oligo_HPY"/>
    <property type="match status" value="1"/>
</dbReference>
<dbReference type="EMBL" id="JAENIM010000045">
    <property type="protein sequence ID" value="MBK1792504.1"/>
    <property type="molecule type" value="Genomic_DNA"/>
</dbReference>
<comment type="caution">
    <text evidence="9">The sequence shown here is derived from an EMBL/GenBank/DDBJ whole genome shotgun (WGS) entry which is preliminary data.</text>
</comment>
<dbReference type="PANTHER" id="PTHR43297">
    <property type="entry name" value="OLIGOPEPTIDE TRANSPORT ATP-BINDING PROTEIN APPD"/>
    <property type="match status" value="1"/>
</dbReference>
<dbReference type="InterPro" id="IPR013563">
    <property type="entry name" value="Oligopep_ABC_C"/>
</dbReference>
<name>A0A8J7MEK9_9BACT</name>
<dbReference type="InterPro" id="IPR050388">
    <property type="entry name" value="ABC_Ni/Peptide_Import"/>
</dbReference>
<evidence type="ECO:0000256" key="6">
    <source>
        <dbReference type="ARBA" id="ARBA00022840"/>
    </source>
</evidence>
<comment type="similarity">
    <text evidence="2">Belongs to the ABC transporter superfamily.</text>
</comment>
<dbReference type="SUPFAM" id="SSF52540">
    <property type="entry name" value="P-loop containing nucleoside triphosphate hydrolases"/>
    <property type="match status" value="1"/>
</dbReference>
<dbReference type="RefSeq" id="WP_200312512.1">
    <property type="nucleotide sequence ID" value="NZ_JAENIM010000045.1"/>
</dbReference>
<evidence type="ECO:0000256" key="7">
    <source>
        <dbReference type="ARBA" id="ARBA00023136"/>
    </source>
</evidence>
<dbReference type="GO" id="GO:0005886">
    <property type="term" value="C:plasma membrane"/>
    <property type="evidence" value="ECO:0007669"/>
    <property type="project" value="UniProtKB-SubCell"/>
</dbReference>
<keyword evidence="10" id="KW-1185">Reference proteome</keyword>
<dbReference type="Proteomes" id="UP000624703">
    <property type="component" value="Unassembled WGS sequence"/>
</dbReference>
<evidence type="ECO:0000256" key="2">
    <source>
        <dbReference type="ARBA" id="ARBA00005417"/>
    </source>
</evidence>
<dbReference type="AlphaFoldDB" id="A0A8J7MEK9"/>
<keyword evidence="7" id="KW-0472">Membrane</keyword>
<evidence type="ECO:0000259" key="8">
    <source>
        <dbReference type="PROSITE" id="PS50893"/>
    </source>
</evidence>
<dbReference type="InterPro" id="IPR027417">
    <property type="entry name" value="P-loop_NTPase"/>
</dbReference>
<accession>A0A8J7MEK9</accession>
<dbReference type="PANTHER" id="PTHR43297:SF2">
    <property type="entry name" value="DIPEPTIDE TRANSPORT ATP-BINDING PROTEIN DPPD"/>
    <property type="match status" value="1"/>
</dbReference>
<keyword evidence="5" id="KW-0547">Nucleotide-binding</keyword>
<dbReference type="GO" id="GO:0005524">
    <property type="term" value="F:ATP binding"/>
    <property type="evidence" value="ECO:0007669"/>
    <property type="project" value="UniProtKB-KW"/>
</dbReference>
<dbReference type="Gene3D" id="3.40.50.300">
    <property type="entry name" value="P-loop containing nucleotide triphosphate hydrolases"/>
    <property type="match status" value="1"/>
</dbReference>
<evidence type="ECO:0000256" key="4">
    <source>
        <dbReference type="ARBA" id="ARBA00022475"/>
    </source>
</evidence>
<feature type="domain" description="ABC transporter" evidence="8">
    <location>
        <begin position="6"/>
        <end position="257"/>
    </location>
</feature>
<comment type="subcellular location">
    <subcellularLocation>
        <location evidence="1">Cell inner membrane</location>
        <topology evidence="1">Peripheral membrane protein</topology>
    </subcellularLocation>
</comment>
<dbReference type="InterPro" id="IPR003593">
    <property type="entry name" value="AAA+_ATPase"/>
</dbReference>
<dbReference type="Pfam" id="PF00005">
    <property type="entry name" value="ABC_tran"/>
    <property type="match status" value="1"/>
</dbReference>
<organism evidence="9 10">
    <name type="scientific">Persicirhabdus sediminis</name>
    <dbReference type="NCBI Taxonomy" id="454144"/>
    <lineage>
        <taxon>Bacteria</taxon>
        <taxon>Pseudomonadati</taxon>
        <taxon>Verrucomicrobiota</taxon>
        <taxon>Verrucomicrobiia</taxon>
        <taxon>Verrucomicrobiales</taxon>
        <taxon>Verrucomicrobiaceae</taxon>
        <taxon>Persicirhabdus</taxon>
    </lineage>
</organism>
<dbReference type="SMART" id="SM00382">
    <property type="entry name" value="AAA"/>
    <property type="match status" value="1"/>
</dbReference>
<protein>
    <submittedName>
        <fullName evidence="9">ABC transporter ATP-binding protein</fullName>
    </submittedName>
</protein>
<evidence type="ECO:0000256" key="1">
    <source>
        <dbReference type="ARBA" id="ARBA00004417"/>
    </source>
</evidence>